<feature type="transmembrane region" description="Helical" evidence="11">
    <location>
        <begin position="281"/>
        <end position="303"/>
    </location>
</feature>
<feature type="transmembrane region" description="Helical" evidence="11">
    <location>
        <begin position="20"/>
        <end position="44"/>
    </location>
</feature>
<feature type="compositionally biased region" description="Basic and acidic residues" evidence="10">
    <location>
        <begin position="768"/>
        <end position="778"/>
    </location>
</feature>
<evidence type="ECO:0000256" key="2">
    <source>
        <dbReference type="ARBA" id="ARBA00008869"/>
    </source>
</evidence>
<dbReference type="Pfam" id="PF00005">
    <property type="entry name" value="ABC_tran"/>
    <property type="match status" value="2"/>
</dbReference>
<dbReference type="Gene3D" id="3.40.50.300">
    <property type="entry name" value="P-loop containing nucleotide triphosphate hydrolases"/>
    <property type="match status" value="2"/>
</dbReference>
<dbReference type="InterPro" id="IPR003439">
    <property type="entry name" value="ABC_transporter-like_ATP-bd"/>
</dbReference>
<dbReference type="PROSITE" id="PS00211">
    <property type="entry name" value="ABC_TRANSPORTER_1"/>
    <property type="match status" value="2"/>
</dbReference>
<feature type="transmembrane region" description="Helical" evidence="11">
    <location>
        <begin position="1019"/>
        <end position="1041"/>
    </location>
</feature>
<evidence type="ECO:0000256" key="10">
    <source>
        <dbReference type="SAM" id="MobiDB-lite"/>
    </source>
</evidence>
<accession>A0ABY6U9L7</accession>
<evidence type="ECO:0000313" key="13">
    <source>
        <dbReference type="EMBL" id="VUC26571.1"/>
    </source>
</evidence>
<feature type="domain" description="ABC transporter" evidence="12">
    <location>
        <begin position="1230"/>
        <end position="1458"/>
    </location>
</feature>
<dbReference type="InterPro" id="IPR026082">
    <property type="entry name" value="ABCA"/>
</dbReference>
<evidence type="ECO:0000256" key="9">
    <source>
        <dbReference type="ARBA" id="ARBA00023136"/>
    </source>
</evidence>
<sequence>MALFFQQVWALTLKDLRIILFGPWISTPIRAFIFPVLFVVFLCYSKNLFFPPTEQGIGQPHGVRSLPDALSNASGGRNQLVFVDNGFRTGQIGQVISSLVASTNGTGIESYVLKSEPELLAQCQSASSGSSKCIAAATFHSSPSEGEGDRWNYTIRADGSLKGGSNVHSADNDAQIYTLPLQRAIDLAIAGDIQSASQVVSEIPFTSMTNEDQRRLIQEGFMDRIDRILAIAYFIAMVGVLYQLAGRVATEREIGMAQLLDTMMPNTRRWETQAARLSSHFIAFVFVYAPGWIAMGAVIGAMSFTNTSIIIPIVSHLLSGISLTASGLFFGCCFQKSQMSGFTAVIVSLILAVGALVSGDIAAGWIIFLSLLLPPMNYMYLLKLTARWESHGQAASLVASLPTDHSSVPILVFWAFCIVHAATYVLGGSLIEKLCWGTASSRRTVQPPDLAVAVRLRQFTKIYSATNLQKFFSVFTRIQPADFTAVDRLNLEVVRGEVMVLLGANGSGKSTTLDSLAGLQTPTSGSIDLSFASTGASFGHCPQKNVLWEELTVRQNIAIFDSIKSISKRPSKAQQAELVEACDLTKKASSKAGSLSGGQKRKLQLALMFAGNSTVCCVDEVSSGVDPLSRRKLWDILLRDMGRRTILLTTHYLDEADFLADRIAILSHGVLKASGTPVELKERLGTGHQIRVRNNLVSDSSQLHDDVNHNSDHVFTTDSPQNTCRLLRKLEAQGVSDYEAEGPTLEDVFLQVASKDSRSHSTSPQTTEEIHRSTERFGNEMYEPSTKQEGKMFTLQSGQKTTVFTQMKILLHKRFTLFRRSPVLHLASILIPVVSVSCCTIFLRNLSVASCAPDDAAQGPATDPSLSISYMRFIAGPRQKVSTNSIERALGGQPREVIMVDTLAELNDKVKVEFGNLTGAFYLGDEPTFAWLAEESPAFGHVTQNILDNLLLNTTIDSSFEPLMTPATGDIGSLIIFTTICGLAMAVYPALLGLYPVFERLKGIRAMHYSNGIQAIPLWLAYLASDFSVTLVVSTVSVIVLSASTSVWYHLEYLFVVFLLYGAASTLSCYVLSLFVSSQLDAFAIGAAVQAAAYFIFFVANMITFSTNTDPSSLNSTLNIVFYSLGFLAPAFSMTRALYISLNMFGISCQDDYLASYPGSIGVYGGPILYLCLQSIALFSLLFWKEAGYIPQLPINLWSRAERLRDEEGMELSSQASHSNVYWSNDASCLEAIHLQKDFGKFTAVEDVTLVVPKSTCFALLGPNGAGKTTCISMIRGDVPPSSRNTEILVDGSSILKHRQEARSKLGVCPQIDPLDNMTVMEHLRFYADARGLKDPMHNIGTLLRGLGLSEFSNRIAAELSGGNKRKLSLGIALIGNPSVLLLDEPSSGMDALSMRLMWRVLAGVTPGRALVLTTHSMEEATALASHIGIVARKMLAQGSVDALRQEYGGGYIAHILHDDAPHTRTEDMAAIWAWIMGTFSGARNLDPVVQRRGQMRVEIPLSTSGGLRRSLVDVMESIELGKRALGIRHYSVSRTTLDHVFSTVVGEYEE</sequence>
<evidence type="ECO:0000256" key="4">
    <source>
        <dbReference type="ARBA" id="ARBA00022692"/>
    </source>
</evidence>
<comment type="caution">
    <text evidence="13">The sequence shown here is derived from an EMBL/GenBank/DDBJ whole genome shotgun (WGS) entry which is preliminary data.</text>
</comment>
<reference evidence="13 14" key="1">
    <citation type="submission" date="2019-06" db="EMBL/GenBank/DDBJ databases">
        <authorList>
            <person name="Broberg M."/>
        </authorList>
    </citation>
    <scope>NUCLEOTIDE SEQUENCE [LARGE SCALE GENOMIC DNA]</scope>
</reference>
<organism evidence="13 14">
    <name type="scientific">Bionectria ochroleuca</name>
    <name type="common">Gliocladium roseum</name>
    <dbReference type="NCBI Taxonomy" id="29856"/>
    <lineage>
        <taxon>Eukaryota</taxon>
        <taxon>Fungi</taxon>
        <taxon>Dikarya</taxon>
        <taxon>Ascomycota</taxon>
        <taxon>Pezizomycotina</taxon>
        <taxon>Sordariomycetes</taxon>
        <taxon>Hypocreomycetidae</taxon>
        <taxon>Hypocreales</taxon>
        <taxon>Bionectriaceae</taxon>
        <taxon>Clonostachys</taxon>
    </lineage>
</organism>
<dbReference type="PANTHER" id="PTHR19229">
    <property type="entry name" value="ATP-BINDING CASSETTE TRANSPORTER SUBFAMILY A ABCA"/>
    <property type="match status" value="1"/>
</dbReference>
<feature type="transmembrane region" description="Helical" evidence="11">
    <location>
        <begin position="309"/>
        <end position="330"/>
    </location>
</feature>
<feature type="region of interest" description="Disordered" evidence="10">
    <location>
        <begin position="755"/>
        <end position="778"/>
    </location>
</feature>
<keyword evidence="9 11" id="KW-0472">Membrane</keyword>
<proteinExistence type="inferred from homology"/>
<dbReference type="InterPro" id="IPR013525">
    <property type="entry name" value="ABC2_TM"/>
</dbReference>
<keyword evidence="7" id="KW-0067">ATP-binding</keyword>
<evidence type="ECO:0000256" key="8">
    <source>
        <dbReference type="ARBA" id="ARBA00022989"/>
    </source>
</evidence>
<dbReference type="InterPro" id="IPR017871">
    <property type="entry name" value="ABC_transporter-like_CS"/>
</dbReference>
<feature type="transmembrane region" description="Helical" evidence="11">
    <location>
        <begin position="1120"/>
        <end position="1140"/>
    </location>
</feature>
<dbReference type="PANTHER" id="PTHR19229:SF36">
    <property type="entry name" value="ATP-BINDING CASSETTE SUB-FAMILY A MEMBER 2"/>
    <property type="match status" value="1"/>
</dbReference>
<dbReference type="Pfam" id="PF12698">
    <property type="entry name" value="ABC2_membrane_3"/>
    <property type="match status" value="2"/>
</dbReference>
<feature type="transmembrane region" description="Helical" evidence="11">
    <location>
        <begin position="823"/>
        <end position="843"/>
    </location>
</feature>
<evidence type="ECO:0000256" key="5">
    <source>
        <dbReference type="ARBA" id="ARBA00022737"/>
    </source>
</evidence>
<evidence type="ECO:0000313" key="14">
    <source>
        <dbReference type="Proteomes" id="UP000766486"/>
    </source>
</evidence>
<evidence type="ECO:0000259" key="12">
    <source>
        <dbReference type="PROSITE" id="PS50893"/>
    </source>
</evidence>
<comment type="subcellular location">
    <subcellularLocation>
        <location evidence="1">Membrane</location>
        <topology evidence="1">Multi-pass membrane protein</topology>
    </subcellularLocation>
</comment>
<keyword evidence="3" id="KW-0813">Transport</keyword>
<dbReference type="SUPFAM" id="SSF52540">
    <property type="entry name" value="P-loop containing nucleoside triphosphate hydrolases"/>
    <property type="match status" value="2"/>
</dbReference>
<feature type="transmembrane region" description="Helical" evidence="11">
    <location>
        <begin position="971"/>
        <end position="998"/>
    </location>
</feature>
<feature type="domain" description="ABC transporter" evidence="12">
    <location>
        <begin position="469"/>
        <end position="693"/>
    </location>
</feature>
<dbReference type="EMBL" id="CABFNS010000753">
    <property type="protein sequence ID" value="VUC26571.1"/>
    <property type="molecule type" value="Genomic_DNA"/>
</dbReference>
<evidence type="ECO:0000256" key="3">
    <source>
        <dbReference type="ARBA" id="ARBA00022448"/>
    </source>
</evidence>
<dbReference type="PROSITE" id="PS50893">
    <property type="entry name" value="ABC_TRANSPORTER_2"/>
    <property type="match status" value="2"/>
</dbReference>
<feature type="transmembrane region" description="Helical" evidence="11">
    <location>
        <begin position="410"/>
        <end position="431"/>
    </location>
</feature>
<evidence type="ECO:0000256" key="7">
    <source>
        <dbReference type="ARBA" id="ARBA00022840"/>
    </source>
</evidence>
<dbReference type="Proteomes" id="UP000766486">
    <property type="component" value="Unassembled WGS sequence"/>
</dbReference>
<gene>
    <name evidence="13" type="ORF">CLO192961_LOCUS192628</name>
</gene>
<dbReference type="CDD" id="cd03263">
    <property type="entry name" value="ABC_subfamily_A"/>
    <property type="match status" value="2"/>
</dbReference>
<feature type="transmembrane region" description="Helical" evidence="11">
    <location>
        <begin position="1053"/>
        <end position="1075"/>
    </location>
</feature>
<evidence type="ECO:0000256" key="1">
    <source>
        <dbReference type="ARBA" id="ARBA00004141"/>
    </source>
</evidence>
<evidence type="ECO:0000256" key="11">
    <source>
        <dbReference type="SAM" id="Phobius"/>
    </source>
</evidence>
<keyword evidence="8 11" id="KW-1133">Transmembrane helix</keyword>
<protein>
    <recommendedName>
        <fullName evidence="12">ABC transporter domain-containing protein</fullName>
    </recommendedName>
</protein>
<evidence type="ECO:0000256" key="6">
    <source>
        <dbReference type="ARBA" id="ARBA00022741"/>
    </source>
</evidence>
<feature type="transmembrane region" description="Helical" evidence="11">
    <location>
        <begin position="1161"/>
        <end position="1184"/>
    </location>
</feature>
<keyword evidence="4 11" id="KW-0812">Transmembrane</keyword>
<dbReference type="SMART" id="SM00382">
    <property type="entry name" value="AAA"/>
    <property type="match status" value="2"/>
</dbReference>
<feature type="transmembrane region" description="Helical" evidence="11">
    <location>
        <begin position="342"/>
        <end position="373"/>
    </location>
</feature>
<dbReference type="InterPro" id="IPR027417">
    <property type="entry name" value="P-loop_NTPase"/>
</dbReference>
<keyword evidence="6" id="KW-0547">Nucleotide-binding</keyword>
<dbReference type="InterPro" id="IPR003593">
    <property type="entry name" value="AAA+_ATPase"/>
</dbReference>
<keyword evidence="14" id="KW-1185">Reference proteome</keyword>
<name>A0ABY6U9L7_BIOOC</name>
<comment type="similarity">
    <text evidence="2">Belongs to the ABC transporter superfamily. ABCA family.</text>
</comment>
<keyword evidence="5" id="KW-0677">Repeat</keyword>
<feature type="transmembrane region" description="Helical" evidence="11">
    <location>
        <begin position="1082"/>
        <end position="1100"/>
    </location>
</feature>